<keyword evidence="2" id="KW-1133">Transmembrane helix</keyword>
<reference evidence="3 4" key="1">
    <citation type="submission" date="2014-11" db="EMBL/GenBank/DDBJ databases">
        <authorList>
            <person name="Zhu J."/>
            <person name="Qi W."/>
            <person name="Song R."/>
        </authorList>
    </citation>
    <scope>NUCLEOTIDE SEQUENCE [LARGE SCALE GENOMIC DNA]</scope>
</reference>
<accession>A0A0G4ENE7</accession>
<dbReference type="EMBL" id="CDMY01000275">
    <property type="protein sequence ID" value="CEL98981.1"/>
    <property type="molecule type" value="Genomic_DNA"/>
</dbReference>
<dbReference type="InParanoid" id="A0A0G4ENE7"/>
<keyword evidence="4" id="KW-1185">Reference proteome</keyword>
<protein>
    <submittedName>
        <fullName evidence="3">Uncharacterized protein</fullName>
    </submittedName>
</protein>
<keyword evidence="2" id="KW-0812">Transmembrane</keyword>
<feature type="transmembrane region" description="Helical" evidence="2">
    <location>
        <begin position="272"/>
        <end position="291"/>
    </location>
</feature>
<feature type="transmembrane region" description="Helical" evidence="2">
    <location>
        <begin position="210"/>
        <end position="235"/>
    </location>
</feature>
<sequence>MKLFGVPRCSARKNEYASSEDASSPPPEIIGKELWLDRQANQCVGAMKRNTRSWWRWVGLRRTASSCPSTDVPSSIVMRSSTSFADMMRDEGSGGSSGSQPLTQLCRMEGVGLVLLQHLTSRDVLSLSQCSMDFNRFLHQLDGDEKMPVKWHHIVKEWGRRVRYYRIMEMKALFVTLELCCFTFTTRMATNIIVPFVLLLARLFSPHHDVWTMVLLIILTGMAAANILLLAFTLIRWARLHYRLGNRPWKHTNKTTTSVAGGGFLRRPLSRWVTSTLQLVFGVLATMGWLWPASGLVFGLGIVSALVAYASHVCFTFANRNPQASKCARFSEPLDAFPFYWSTLMLVYGGFNPFVFFFWLWPRTCWEFRAEMCRMGKETWVRNRSVAIAMVALVATYLTGFLCYGVVARQGATSIAIAIFTLVAVCLAMCSLSEILMTFTLASTAEWLHHSPYPHSSALRTAGTDPPEAGGHDEAAQPDLDAQAADGYDQDQHAQGDNGDGHILNTAPPAAPAAAAAAPLPLPLPLPVHLHPPTSDAAAAVDSRFAHLDADAILEAASVISSPGDDGDVRIRVGEPPGGVGVDWDAKLLFGRDWDIDTIDFDFPENRTPIQLPYRGRLQKRVAKLMGAPGAS</sequence>
<evidence type="ECO:0000256" key="2">
    <source>
        <dbReference type="SAM" id="Phobius"/>
    </source>
</evidence>
<evidence type="ECO:0000313" key="3">
    <source>
        <dbReference type="EMBL" id="CEL98981.1"/>
    </source>
</evidence>
<evidence type="ECO:0000256" key="1">
    <source>
        <dbReference type="SAM" id="MobiDB-lite"/>
    </source>
</evidence>
<name>A0A0G4ENE7_VITBC</name>
<gene>
    <name evidence="3" type="ORF">Vbra_2801</name>
</gene>
<organism evidence="3 4">
    <name type="scientific">Vitrella brassicaformis (strain CCMP3155)</name>
    <dbReference type="NCBI Taxonomy" id="1169540"/>
    <lineage>
        <taxon>Eukaryota</taxon>
        <taxon>Sar</taxon>
        <taxon>Alveolata</taxon>
        <taxon>Colpodellida</taxon>
        <taxon>Vitrellaceae</taxon>
        <taxon>Vitrella</taxon>
    </lineage>
</organism>
<feature type="transmembrane region" description="Helical" evidence="2">
    <location>
        <begin position="172"/>
        <end position="198"/>
    </location>
</feature>
<dbReference type="AlphaFoldDB" id="A0A0G4ENE7"/>
<feature type="transmembrane region" description="Helical" evidence="2">
    <location>
        <begin position="339"/>
        <end position="361"/>
    </location>
</feature>
<feature type="transmembrane region" description="Helical" evidence="2">
    <location>
        <begin position="386"/>
        <end position="408"/>
    </location>
</feature>
<feature type="region of interest" description="Disordered" evidence="1">
    <location>
        <begin position="487"/>
        <end position="510"/>
    </location>
</feature>
<dbReference type="VEuPathDB" id="CryptoDB:Vbra_2801"/>
<dbReference type="Proteomes" id="UP000041254">
    <property type="component" value="Unassembled WGS sequence"/>
</dbReference>
<feature type="compositionally biased region" description="Low complexity" evidence="1">
    <location>
        <begin position="487"/>
        <end position="497"/>
    </location>
</feature>
<keyword evidence="2" id="KW-0472">Membrane</keyword>
<evidence type="ECO:0000313" key="4">
    <source>
        <dbReference type="Proteomes" id="UP000041254"/>
    </source>
</evidence>
<proteinExistence type="predicted"/>
<feature type="transmembrane region" description="Helical" evidence="2">
    <location>
        <begin position="297"/>
        <end position="318"/>
    </location>
</feature>
<feature type="transmembrane region" description="Helical" evidence="2">
    <location>
        <begin position="415"/>
        <end position="442"/>
    </location>
</feature>